<dbReference type="Proteomes" id="UP000076830">
    <property type="component" value="Chromosome"/>
</dbReference>
<dbReference type="KEGG" id="dko:I596_1753"/>
<dbReference type="RefSeq" id="WP_067646229.1">
    <property type="nucleotide sequence ID" value="NZ_CP015249.1"/>
</dbReference>
<evidence type="ECO:0000313" key="2">
    <source>
        <dbReference type="Proteomes" id="UP000076830"/>
    </source>
</evidence>
<gene>
    <name evidence="1" type="ORF">I596_1753</name>
</gene>
<sequence length="172" mass="18951">MPVYASVLSRWLLPLVAVAWLLAVALPGATPLPGKKQLLFESRVHPWKIYYVQDRDFARGRFAYYEVHYRDQPLVLPKGLFGAAADIDRFFVAAGFPSEATDNDSVLLGFTPSLLLPGGSTKAGELMFVYARSVGADGREVHVYNQEHRLLGAIALEEPIGGSDYSDRPTPD</sequence>
<evidence type="ECO:0000313" key="1">
    <source>
        <dbReference type="EMBL" id="ANB17777.1"/>
    </source>
</evidence>
<dbReference type="OrthoDB" id="6880399at2"/>
<proteinExistence type="predicted"/>
<keyword evidence="2" id="KW-1185">Reference proteome</keyword>
<dbReference type="EMBL" id="CP015249">
    <property type="protein sequence ID" value="ANB17777.1"/>
    <property type="molecule type" value="Genomic_DNA"/>
</dbReference>
<organism evidence="1 2">
    <name type="scientific">Dokdonella koreensis DS-123</name>
    <dbReference type="NCBI Taxonomy" id="1300342"/>
    <lineage>
        <taxon>Bacteria</taxon>
        <taxon>Pseudomonadati</taxon>
        <taxon>Pseudomonadota</taxon>
        <taxon>Gammaproteobacteria</taxon>
        <taxon>Lysobacterales</taxon>
        <taxon>Rhodanobacteraceae</taxon>
        <taxon>Dokdonella</taxon>
    </lineage>
</organism>
<accession>A0A160DTQ8</accession>
<protein>
    <submittedName>
        <fullName evidence="1">Uncharacterized protein</fullName>
    </submittedName>
</protein>
<dbReference type="AlphaFoldDB" id="A0A160DTQ8"/>
<reference evidence="1 2" key="1">
    <citation type="submission" date="2016-04" db="EMBL/GenBank/DDBJ databases">
        <title>Complete genome sequence of Dokdonella koreensis DS-123T.</title>
        <authorList>
            <person name="Kim J.F."/>
            <person name="Lee H."/>
            <person name="Kwak M.-J."/>
        </authorList>
    </citation>
    <scope>NUCLEOTIDE SEQUENCE [LARGE SCALE GENOMIC DNA]</scope>
    <source>
        <strain evidence="1 2">DS-123</strain>
    </source>
</reference>
<name>A0A160DTQ8_9GAMM</name>